<proteinExistence type="predicted"/>
<dbReference type="EMBL" id="JACOPV010000030">
    <property type="protein sequence ID" value="MBM5461507.1"/>
    <property type="molecule type" value="Genomic_DNA"/>
</dbReference>
<keyword evidence="2" id="KW-1185">Reference proteome</keyword>
<sequence>MTDFMDIRLAYEKRKEARAAHWYDLQQKANSLCISLGGHLGLYGESYSLGEGHEEQRFQIGIFDDECFKRASPVDFHRKDLKVAFAIRLFVGDAQDNIAECEFIFKLNLGKSANGYVAELLSSAGVLQFPISRQFIESERKALFEAILQEVFESWDSKMMGGTATFDGGSFSLNMPASKELLEHQTILLQGESEQLPHDPSVRKTTHNLVAVNQDLSEQIVQLNSKIGRLIRDLSKAHVECAELTSLHSGGYSLTWGGKTSEPFHG</sequence>
<evidence type="ECO:0000313" key="2">
    <source>
        <dbReference type="Proteomes" id="UP000745663"/>
    </source>
</evidence>
<organism evidence="1 2">
    <name type="scientific">Pseudomonas arcuscaelestis</name>
    <dbReference type="NCBI Taxonomy" id="2710591"/>
    <lineage>
        <taxon>Bacteria</taxon>
        <taxon>Pseudomonadati</taxon>
        <taxon>Pseudomonadota</taxon>
        <taxon>Gammaproteobacteria</taxon>
        <taxon>Pseudomonadales</taxon>
        <taxon>Pseudomonadaceae</taxon>
        <taxon>Pseudomonas</taxon>
    </lineage>
</organism>
<accession>A0ABS2C6K3</accession>
<dbReference type="Proteomes" id="UP000745663">
    <property type="component" value="Unassembled WGS sequence"/>
</dbReference>
<reference evidence="1 2" key="1">
    <citation type="submission" date="2020-08" db="EMBL/GenBank/DDBJ databases">
        <title>Description of novel Pseudomonas species.</title>
        <authorList>
            <person name="Duman M."/>
            <person name="Mulet M."/>
            <person name="Altun S."/>
            <person name="Saticioglu I.B."/>
            <person name="Lalucat J."/>
            <person name="Garcia-Valdes E."/>
        </authorList>
    </citation>
    <scope>NUCLEOTIDE SEQUENCE [LARGE SCALE GENOMIC DNA]</scope>
    <source>
        <strain evidence="1 2">P66</strain>
    </source>
</reference>
<dbReference type="RefSeq" id="WP_203585775.1">
    <property type="nucleotide sequence ID" value="NZ_JACOPV010000030.1"/>
</dbReference>
<protein>
    <submittedName>
        <fullName evidence="1">Uncharacterized protein</fullName>
    </submittedName>
</protein>
<comment type="caution">
    <text evidence="1">The sequence shown here is derived from an EMBL/GenBank/DDBJ whole genome shotgun (WGS) entry which is preliminary data.</text>
</comment>
<evidence type="ECO:0000313" key="1">
    <source>
        <dbReference type="EMBL" id="MBM5461507.1"/>
    </source>
</evidence>
<gene>
    <name evidence="1" type="ORF">H8F21_28520</name>
</gene>
<name>A0ABS2C6K3_9PSED</name>